<dbReference type="PANTHER" id="PTHR42818">
    <property type="entry name" value="SULFOPYRUVATE DECARBOXYLASE SUBUNIT ALPHA"/>
    <property type="match status" value="1"/>
</dbReference>
<proteinExistence type="predicted"/>
<accession>A0A2N8KKH0</accession>
<keyword evidence="5" id="KW-1185">Reference proteome</keyword>
<organism evidence="4 5">
    <name type="scientific">Achromobacter pulmonis</name>
    <dbReference type="NCBI Taxonomy" id="1389932"/>
    <lineage>
        <taxon>Bacteria</taxon>
        <taxon>Pseudomonadati</taxon>
        <taxon>Pseudomonadota</taxon>
        <taxon>Betaproteobacteria</taxon>
        <taxon>Burkholderiales</taxon>
        <taxon>Alcaligenaceae</taxon>
        <taxon>Achromobacter</taxon>
    </lineage>
</organism>
<protein>
    <submittedName>
        <fullName evidence="4">Phosphonopyruvate decarboxylase</fullName>
    </submittedName>
</protein>
<dbReference type="AlphaFoldDB" id="A0A2N8KKH0"/>
<feature type="domain" description="Thiamine pyrophosphate enzyme N-terminal TPP-binding" evidence="3">
    <location>
        <begin position="7"/>
        <end position="100"/>
    </location>
</feature>
<gene>
    <name evidence="4" type="ORF">C1I89_06775</name>
</gene>
<dbReference type="Gene3D" id="3.40.50.970">
    <property type="match status" value="1"/>
</dbReference>
<evidence type="ECO:0000256" key="2">
    <source>
        <dbReference type="ARBA" id="ARBA00023239"/>
    </source>
</evidence>
<dbReference type="GO" id="GO:0016831">
    <property type="term" value="F:carboxy-lyase activity"/>
    <property type="evidence" value="ECO:0007669"/>
    <property type="project" value="UniProtKB-KW"/>
</dbReference>
<evidence type="ECO:0000256" key="1">
    <source>
        <dbReference type="ARBA" id="ARBA00022793"/>
    </source>
</evidence>
<name>A0A2N8KKH0_9BURK</name>
<keyword evidence="1" id="KW-0210">Decarboxylase</keyword>
<evidence type="ECO:0000313" key="5">
    <source>
        <dbReference type="Proteomes" id="UP000235994"/>
    </source>
</evidence>
<reference evidence="4 5" key="1">
    <citation type="submission" date="2018-01" db="EMBL/GenBank/DDBJ databases">
        <title>The draft genome of an aniline degradation strain ANB-1.</title>
        <authorList>
            <person name="Zhang L."/>
            <person name="Jiang J."/>
        </authorList>
    </citation>
    <scope>NUCLEOTIDE SEQUENCE [LARGE SCALE GENOMIC DNA]</scope>
    <source>
        <strain evidence="4 5">ANB-1</strain>
    </source>
</reference>
<comment type="caution">
    <text evidence="4">The sequence shown here is derived from an EMBL/GenBank/DDBJ whole genome shotgun (WGS) entry which is preliminary data.</text>
</comment>
<dbReference type="InterPro" id="IPR029061">
    <property type="entry name" value="THDP-binding"/>
</dbReference>
<dbReference type="InterPro" id="IPR012001">
    <property type="entry name" value="Thiamin_PyroP_enz_TPP-bd_dom"/>
</dbReference>
<dbReference type="Proteomes" id="UP000235994">
    <property type="component" value="Unassembled WGS sequence"/>
</dbReference>
<dbReference type="InterPro" id="IPR051818">
    <property type="entry name" value="TPP_dependent_decarboxylase"/>
</dbReference>
<dbReference type="EMBL" id="POQS01000002">
    <property type="protein sequence ID" value="PND33952.1"/>
    <property type="molecule type" value="Genomic_DNA"/>
</dbReference>
<dbReference type="PANTHER" id="PTHR42818:SF1">
    <property type="entry name" value="SULFOPYRUVATE DECARBOXYLASE"/>
    <property type="match status" value="1"/>
</dbReference>
<keyword evidence="2" id="KW-0456">Lyase</keyword>
<evidence type="ECO:0000259" key="3">
    <source>
        <dbReference type="Pfam" id="PF02776"/>
    </source>
</evidence>
<dbReference type="CDD" id="cd07035">
    <property type="entry name" value="TPP_PYR_POX_like"/>
    <property type="match status" value="1"/>
</dbReference>
<sequence length="171" mass="18400">MAESWPELVYRNLKEAGITQMAYVPDAGHGRLIKLFEADPDVEAISLTTEEEGVAMLGGAWLGGAKGVLLMQSSGVGNCINMLALTQECRMPLLCLVTMRGEWGEFNPWQCPMGQSAVAALEAAGVYVQRVDRGEDAPETVRAASLLAFNSNRAVAVVISQRVLGIKNFSK</sequence>
<dbReference type="RefSeq" id="WP_102772034.1">
    <property type="nucleotide sequence ID" value="NZ_POQS01000002.1"/>
</dbReference>
<evidence type="ECO:0000313" key="4">
    <source>
        <dbReference type="EMBL" id="PND33952.1"/>
    </source>
</evidence>
<dbReference type="Pfam" id="PF02776">
    <property type="entry name" value="TPP_enzyme_N"/>
    <property type="match status" value="1"/>
</dbReference>
<dbReference type="SUPFAM" id="SSF52518">
    <property type="entry name" value="Thiamin diphosphate-binding fold (THDP-binding)"/>
    <property type="match status" value="1"/>
</dbReference>
<dbReference type="GO" id="GO:0030976">
    <property type="term" value="F:thiamine pyrophosphate binding"/>
    <property type="evidence" value="ECO:0007669"/>
    <property type="project" value="InterPro"/>
</dbReference>
<keyword evidence="4" id="KW-0670">Pyruvate</keyword>